<evidence type="ECO:0000256" key="16">
    <source>
        <dbReference type="SAM" id="MobiDB-lite"/>
    </source>
</evidence>
<dbReference type="SMART" id="SM00219">
    <property type="entry name" value="TyrKc"/>
    <property type="match status" value="1"/>
</dbReference>
<dbReference type="AlphaFoldDB" id="A0AAD9L3B9"/>
<keyword evidence="8 15" id="KW-0067">ATP-binding</keyword>
<dbReference type="PANTHER" id="PTHR24416:SF617">
    <property type="entry name" value="RET ONCOGENE, ISOFORM A"/>
    <property type="match status" value="1"/>
</dbReference>
<evidence type="ECO:0000256" key="12">
    <source>
        <dbReference type="ARBA" id="ARBA00023180"/>
    </source>
</evidence>
<evidence type="ECO:0000259" key="17">
    <source>
        <dbReference type="PROSITE" id="PS50011"/>
    </source>
</evidence>
<evidence type="ECO:0000256" key="2">
    <source>
        <dbReference type="ARBA" id="ARBA00011902"/>
    </source>
</evidence>
<keyword evidence="5" id="KW-0732">Signal</keyword>
<dbReference type="FunFam" id="1.10.510.10:FF:000190">
    <property type="entry name" value="Proto-oncogene tyrosine-protein kinase receptor Ret"/>
    <property type="match status" value="1"/>
</dbReference>
<dbReference type="InterPro" id="IPR020635">
    <property type="entry name" value="Tyr_kinase_cat_dom"/>
</dbReference>
<evidence type="ECO:0000256" key="13">
    <source>
        <dbReference type="ARBA" id="ARBA00051243"/>
    </source>
</evidence>
<dbReference type="GO" id="GO:0007156">
    <property type="term" value="P:homophilic cell adhesion via plasma membrane adhesion molecules"/>
    <property type="evidence" value="ECO:0007669"/>
    <property type="project" value="InterPro"/>
</dbReference>
<dbReference type="InterPro" id="IPR055162">
    <property type="entry name" value="RET_CRD"/>
</dbReference>
<dbReference type="InterPro" id="IPR008266">
    <property type="entry name" value="Tyr_kinase_AS"/>
</dbReference>
<dbReference type="FunFam" id="3.30.200.20:FF:000234">
    <property type="entry name" value="Proto-oncogene tyrosine-protein kinase receptor Ret"/>
    <property type="match status" value="1"/>
</dbReference>
<comment type="catalytic activity">
    <reaction evidence="13">
        <text>L-tyrosyl-[protein] + ATP = O-phospho-L-tyrosyl-[protein] + ADP + H(+)</text>
        <dbReference type="Rhea" id="RHEA:10596"/>
        <dbReference type="Rhea" id="RHEA-COMP:10136"/>
        <dbReference type="Rhea" id="RHEA-COMP:20101"/>
        <dbReference type="ChEBI" id="CHEBI:15378"/>
        <dbReference type="ChEBI" id="CHEBI:30616"/>
        <dbReference type="ChEBI" id="CHEBI:46858"/>
        <dbReference type="ChEBI" id="CHEBI:61978"/>
        <dbReference type="ChEBI" id="CHEBI:456216"/>
        <dbReference type="EC" id="2.7.10.1"/>
    </reaction>
</comment>
<dbReference type="SUPFAM" id="SSF49313">
    <property type="entry name" value="Cadherin-like"/>
    <property type="match status" value="1"/>
</dbReference>
<dbReference type="GO" id="GO:0004714">
    <property type="term" value="F:transmembrane receptor protein tyrosine kinase activity"/>
    <property type="evidence" value="ECO:0007669"/>
    <property type="project" value="UniProtKB-EC"/>
</dbReference>
<dbReference type="PRINTS" id="PR00205">
    <property type="entry name" value="CADHERIN"/>
</dbReference>
<evidence type="ECO:0000259" key="18">
    <source>
        <dbReference type="PROSITE" id="PS50268"/>
    </source>
</evidence>
<evidence type="ECO:0000256" key="11">
    <source>
        <dbReference type="ARBA" id="ARBA00023137"/>
    </source>
</evidence>
<dbReference type="Gene3D" id="3.30.200.20">
    <property type="entry name" value="Phosphorylase Kinase, domain 1"/>
    <property type="match status" value="1"/>
</dbReference>
<feature type="region of interest" description="Disordered" evidence="16">
    <location>
        <begin position="889"/>
        <end position="910"/>
    </location>
</feature>
<dbReference type="GO" id="GO:0005886">
    <property type="term" value="C:plasma membrane"/>
    <property type="evidence" value="ECO:0007669"/>
    <property type="project" value="TreeGrafter"/>
</dbReference>
<dbReference type="PANTHER" id="PTHR24416">
    <property type="entry name" value="TYROSINE-PROTEIN KINASE RECEPTOR"/>
    <property type="match status" value="1"/>
</dbReference>
<dbReference type="EC" id="2.7.10.1" evidence="2"/>
<evidence type="ECO:0000256" key="8">
    <source>
        <dbReference type="ARBA" id="ARBA00022840"/>
    </source>
</evidence>
<comment type="caution">
    <text evidence="19">The sequence shown here is derived from an EMBL/GenBank/DDBJ whole genome shotgun (WGS) entry which is preliminary data.</text>
</comment>
<dbReference type="PROSITE" id="PS00107">
    <property type="entry name" value="PROTEIN_KINASE_ATP"/>
    <property type="match status" value="1"/>
</dbReference>
<gene>
    <name evidence="19" type="ORF">NP493_347g00001</name>
</gene>
<dbReference type="Proteomes" id="UP001209878">
    <property type="component" value="Unassembled WGS sequence"/>
</dbReference>
<dbReference type="GO" id="GO:0005509">
    <property type="term" value="F:calcium ion binding"/>
    <property type="evidence" value="ECO:0007669"/>
    <property type="project" value="UniProtKB-UniRule"/>
</dbReference>
<keyword evidence="4" id="KW-0812">Transmembrane</keyword>
<dbReference type="PRINTS" id="PR00109">
    <property type="entry name" value="TYRKINASE"/>
</dbReference>
<dbReference type="InterPro" id="IPR002126">
    <property type="entry name" value="Cadherin-like_dom"/>
</dbReference>
<keyword evidence="10" id="KW-0472">Membrane</keyword>
<evidence type="ECO:0000256" key="4">
    <source>
        <dbReference type="ARBA" id="ARBA00022692"/>
    </source>
</evidence>
<dbReference type="Pfam" id="PF22540">
    <property type="entry name" value="RET_CRD"/>
    <property type="match status" value="1"/>
</dbReference>
<dbReference type="InterPro" id="IPR050122">
    <property type="entry name" value="RTK"/>
</dbReference>
<evidence type="ECO:0000256" key="9">
    <source>
        <dbReference type="ARBA" id="ARBA00022989"/>
    </source>
</evidence>
<evidence type="ECO:0000256" key="1">
    <source>
        <dbReference type="ARBA" id="ARBA00004479"/>
    </source>
</evidence>
<dbReference type="Pfam" id="PF07714">
    <property type="entry name" value="PK_Tyr_Ser-Thr"/>
    <property type="match status" value="1"/>
</dbReference>
<dbReference type="InterPro" id="IPR017441">
    <property type="entry name" value="Protein_kinase_ATP_BS"/>
</dbReference>
<proteinExistence type="predicted"/>
<organism evidence="19 20">
    <name type="scientific">Ridgeia piscesae</name>
    <name type="common">Tubeworm</name>
    <dbReference type="NCBI Taxonomy" id="27915"/>
    <lineage>
        <taxon>Eukaryota</taxon>
        <taxon>Metazoa</taxon>
        <taxon>Spiralia</taxon>
        <taxon>Lophotrochozoa</taxon>
        <taxon>Annelida</taxon>
        <taxon>Polychaeta</taxon>
        <taxon>Sedentaria</taxon>
        <taxon>Canalipalpata</taxon>
        <taxon>Sabellida</taxon>
        <taxon>Siboglinidae</taxon>
        <taxon>Ridgeia</taxon>
    </lineage>
</organism>
<feature type="domain" description="Cadherin" evidence="18">
    <location>
        <begin position="128"/>
        <end position="279"/>
    </location>
</feature>
<keyword evidence="11" id="KW-0829">Tyrosine-protein kinase</keyword>
<evidence type="ECO:0000256" key="5">
    <source>
        <dbReference type="ARBA" id="ARBA00022729"/>
    </source>
</evidence>
<dbReference type="PROSITE" id="PS50011">
    <property type="entry name" value="PROTEIN_KINASE_DOM"/>
    <property type="match status" value="1"/>
</dbReference>
<dbReference type="InterPro" id="IPR001245">
    <property type="entry name" value="Ser-Thr/Tyr_kinase_cat_dom"/>
</dbReference>
<evidence type="ECO:0000256" key="15">
    <source>
        <dbReference type="PROSITE-ProRule" id="PRU10141"/>
    </source>
</evidence>
<evidence type="ECO:0000256" key="3">
    <source>
        <dbReference type="ARBA" id="ARBA00022679"/>
    </source>
</evidence>
<keyword evidence="7" id="KW-0418">Kinase</keyword>
<protein>
    <recommendedName>
        <fullName evidence="2">receptor protein-tyrosine kinase</fullName>
        <ecNumber evidence="2">2.7.10.1</ecNumber>
    </recommendedName>
</protein>
<evidence type="ECO:0000256" key="14">
    <source>
        <dbReference type="PROSITE-ProRule" id="PRU00043"/>
    </source>
</evidence>
<dbReference type="InterPro" id="IPR011009">
    <property type="entry name" value="Kinase-like_dom_sf"/>
</dbReference>
<dbReference type="GO" id="GO:0007169">
    <property type="term" value="P:cell surface receptor protein tyrosine kinase signaling pathway"/>
    <property type="evidence" value="ECO:0007669"/>
    <property type="project" value="TreeGrafter"/>
</dbReference>
<evidence type="ECO:0000313" key="20">
    <source>
        <dbReference type="Proteomes" id="UP001209878"/>
    </source>
</evidence>
<dbReference type="InterPro" id="IPR000719">
    <property type="entry name" value="Prot_kinase_dom"/>
</dbReference>
<dbReference type="EMBL" id="JAODUO010000346">
    <property type="protein sequence ID" value="KAK2182598.1"/>
    <property type="molecule type" value="Genomic_DNA"/>
</dbReference>
<comment type="subcellular location">
    <subcellularLocation>
        <location evidence="1">Membrane</location>
        <topology evidence="1">Single-pass type I membrane protein</topology>
    </subcellularLocation>
</comment>
<dbReference type="GO" id="GO:0043235">
    <property type="term" value="C:receptor complex"/>
    <property type="evidence" value="ECO:0007669"/>
    <property type="project" value="TreeGrafter"/>
</dbReference>
<keyword evidence="20" id="KW-1185">Reference proteome</keyword>
<keyword evidence="12" id="KW-0325">Glycoprotein</keyword>
<keyword evidence="6 15" id="KW-0547">Nucleotide-binding</keyword>
<dbReference type="Gene3D" id="1.10.510.10">
    <property type="entry name" value="Transferase(Phosphotransferase) domain 1"/>
    <property type="match status" value="1"/>
</dbReference>
<feature type="binding site" evidence="15">
    <location>
        <position position="810"/>
    </location>
    <ligand>
        <name>ATP</name>
        <dbReference type="ChEBI" id="CHEBI:30616"/>
    </ligand>
</feature>
<reference evidence="19" key="1">
    <citation type="journal article" date="2023" name="Mol. Biol. Evol.">
        <title>Third-Generation Sequencing Reveals the Adaptive Role of the Epigenome in Three Deep-Sea Polychaetes.</title>
        <authorList>
            <person name="Perez M."/>
            <person name="Aroh O."/>
            <person name="Sun Y."/>
            <person name="Lan Y."/>
            <person name="Juniper S.K."/>
            <person name="Young C.R."/>
            <person name="Angers B."/>
            <person name="Qian P.Y."/>
        </authorList>
    </citation>
    <scope>NUCLEOTIDE SEQUENCE</scope>
    <source>
        <strain evidence="19">R07B-5</strain>
    </source>
</reference>
<keyword evidence="14" id="KW-0106">Calcium</keyword>
<dbReference type="PROSITE" id="PS00109">
    <property type="entry name" value="PROTEIN_KINASE_TYR"/>
    <property type="match status" value="1"/>
</dbReference>
<feature type="region of interest" description="Disordered" evidence="16">
    <location>
        <begin position="659"/>
        <end position="684"/>
    </location>
</feature>
<evidence type="ECO:0000256" key="7">
    <source>
        <dbReference type="ARBA" id="ARBA00022777"/>
    </source>
</evidence>
<dbReference type="GO" id="GO:0005524">
    <property type="term" value="F:ATP binding"/>
    <property type="evidence" value="ECO:0007669"/>
    <property type="project" value="UniProtKB-UniRule"/>
</dbReference>
<evidence type="ECO:0000313" key="19">
    <source>
        <dbReference type="EMBL" id="KAK2182598.1"/>
    </source>
</evidence>
<accession>A0AAD9L3B9</accession>
<name>A0AAD9L3B9_RIDPI</name>
<evidence type="ECO:0000256" key="10">
    <source>
        <dbReference type="ARBA" id="ARBA00023136"/>
    </source>
</evidence>
<dbReference type="SUPFAM" id="SSF56112">
    <property type="entry name" value="Protein kinase-like (PK-like)"/>
    <property type="match status" value="1"/>
</dbReference>
<dbReference type="Gene3D" id="2.60.40.60">
    <property type="entry name" value="Cadherins"/>
    <property type="match status" value="1"/>
</dbReference>
<keyword evidence="9" id="KW-1133">Transmembrane helix</keyword>
<sequence length="1217" mass="134812">MTTVYVSGVSSLPSTVYFSQTIHSVVIPESIPVGSTVVRLYVLESPTPEVTSSVVCRIRGMTVGISGDSKDGEFRENDCPFALFKTSLWLYVRLPLDDSFEITEPTVYNLDVECYIPDATKSVGDSRVSTQVVIAVCDDSACGVTSQPTGEVNLTDPETAEILCFGDRDRDEISFEVYENSGPSVLGSVNAMPGVVGNETGGNWREYDVRQSELVTSNISIDDVSGELTVNGPLDREVVSELHLTIDCRVYRANTTENATVSRRVTIVVRDVDDNGPTIKNRYLGRVKDVEEMEVELVTLSQGTIVSSHVVHDRDSPEVNHYDVTLRGNVTDQLELTTVQYYPKGTGSMYFIVVKLARDWSPDVSESVFDVVFNDTSVQMDNVDSTATFRVSLRLPEPERPARKQLDHTTARVVADTSAVHTGSNRQMEAFVLSGAQKYSRIHELWRDLPGNWDYTVNETNTIAAAIFNVTAREGIVYVTEREKLSQIGTRTTLRILATSTTSDVTVTFTITVTMLDLWSRNRVDPDTCDDGCSEFMTAETCESGCGYGAVNGRCHWRRNNSSASVSSDYETCSPFLSTCPDRRCDELETLAPRLCPQDCTEKVVGGPFSLNRIYDPPRGIVSAVSPCWCNRRQQCTCMPGLTGLGKNPKRHELMGDQPQARTTRSGGGVRAAGTTTGSMHVKKRPLARAEQLVHSSATCDSTCLLAIILSLGGAVVVMVTAVTWRIKRKRPPVSKQLGSIVSLSAIPSDYIDDHERQIAAYMALEPKWEFPRQKLVLGETLGEGEFGRVVRAKAYNIDGAKGYKLVAVKMLKENSQTSDLKDLLSEYNLLKDVNHKNVVRLLGVCTRAGPFFMIVEHCKNGSLLSFLRKCRQRNTVFFCESEMAPTNDVQQNTNGDDQDDRRSADFSETNRGVVSAKDLLSFAWQTANGMQYLADMKLVHRDLAARNILLNKQNIVKISDFGLTRDVYVEDAYVKKTKGRLPIKWMAPESLYDQLYTTKTDVWSYGVVLWEIVTLGAIPYPGVPPERLCHLLKTGYRMEKPGNCSNDLYDVMTLCWQDLPSDRPAFKELAVTFENMLRHNVEYLDLGGAIDKNPIVEDDDGTTSGEQMETAFCGLEDGTPPQYSRISEPVDNDSYVIASSGHAHSPSPKDTAAVGLNYVIKMDDCLGDVTSENTTLLSPEKRVTNCADRSSKQSCCVKLDDNDNPEELRLLPEARI</sequence>
<keyword evidence="3" id="KW-0808">Transferase</keyword>
<dbReference type="PROSITE" id="PS50268">
    <property type="entry name" value="CADHERIN_2"/>
    <property type="match status" value="1"/>
</dbReference>
<feature type="domain" description="Protein kinase" evidence="17">
    <location>
        <begin position="776"/>
        <end position="1078"/>
    </location>
</feature>
<evidence type="ECO:0000256" key="6">
    <source>
        <dbReference type="ARBA" id="ARBA00022741"/>
    </source>
</evidence>
<dbReference type="InterPro" id="IPR015919">
    <property type="entry name" value="Cadherin-like_sf"/>
</dbReference>
<dbReference type="CDD" id="cd11304">
    <property type="entry name" value="Cadherin_repeat"/>
    <property type="match status" value="2"/>
</dbReference>